<evidence type="ECO:0000259" key="1">
    <source>
        <dbReference type="Pfam" id="PF12867"/>
    </source>
</evidence>
<dbReference type="Proteomes" id="UP000226079">
    <property type="component" value="Unassembled WGS sequence"/>
</dbReference>
<dbReference type="Gene3D" id="1.20.120.450">
    <property type="entry name" value="dinb family like domain"/>
    <property type="match status" value="1"/>
</dbReference>
<feature type="domain" description="DinB-like" evidence="1">
    <location>
        <begin position="94"/>
        <end position="222"/>
    </location>
</feature>
<sequence>MSFFEIFDPGQRFQRQQRDLEKSLVLTDAQGGDGPQPLDLDSGSVVLRLPSGEPATPPADDKDWTFVLNTPCSECGYLGSAVATAELPERVRAATAPWPAILARPDVAVRPSATVWSALEYGCHVRDVLRIFNRRLELMRSTDDPLFENWDQDATALEQRYWEQDPAVVSGELMVAAAENVAEWTSVRAEEWDRPGRRSNGSVFTVATLGQYFLHDLVHHLHDVGSPVD</sequence>
<dbReference type="Pfam" id="PF12867">
    <property type="entry name" value="DinB_2"/>
    <property type="match status" value="1"/>
</dbReference>
<organism evidence="2 3">
    <name type="scientific">Propionicimonas paludicola</name>
    <dbReference type="NCBI Taxonomy" id="185243"/>
    <lineage>
        <taxon>Bacteria</taxon>
        <taxon>Bacillati</taxon>
        <taxon>Actinomycetota</taxon>
        <taxon>Actinomycetes</taxon>
        <taxon>Propionibacteriales</taxon>
        <taxon>Nocardioidaceae</taxon>
        <taxon>Propionicimonas</taxon>
    </lineage>
</organism>
<protein>
    <recommendedName>
        <fullName evidence="1">DinB-like domain-containing protein</fullName>
    </recommendedName>
</protein>
<name>A0A2A9CWI4_9ACTN</name>
<evidence type="ECO:0000313" key="3">
    <source>
        <dbReference type="Proteomes" id="UP000226079"/>
    </source>
</evidence>
<comment type="caution">
    <text evidence="2">The sequence shown here is derived from an EMBL/GenBank/DDBJ whole genome shotgun (WGS) entry which is preliminary data.</text>
</comment>
<dbReference type="InterPro" id="IPR024775">
    <property type="entry name" value="DinB-like"/>
</dbReference>
<dbReference type="AlphaFoldDB" id="A0A2A9CWI4"/>
<dbReference type="RefSeq" id="WP_245840931.1">
    <property type="nucleotide sequence ID" value="NZ_PDJC01000001.1"/>
</dbReference>
<proteinExistence type="predicted"/>
<dbReference type="SUPFAM" id="SSF109854">
    <property type="entry name" value="DinB/YfiT-like putative metalloenzymes"/>
    <property type="match status" value="1"/>
</dbReference>
<evidence type="ECO:0000313" key="2">
    <source>
        <dbReference type="EMBL" id="PFG18032.1"/>
    </source>
</evidence>
<dbReference type="InterPro" id="IPR045684">
    <property type="entry name" value="DUF6191"/>
</dbReference>
<dbReference type="Pfam" id="PF19690">
    <property type="entry name" value="DUF6191"/>
    <property type="match status" value="1"/>
</dbReference>
<accession>A0A2A9CWI4</accession>
<gene>
    <name evidence="2" type="ORF">ATK74_2612</name>
</gene>
<reference evidence="2 3" key="1">
    <citation type="submission" date="2017-10" db="EMBL/GenBank/DDBJ databases">
        <title>Sequencing the genomes of 1000 actinobacteria strains.</title>
        <authorList>
            <person name="Klenk H.-P."/>
        </authorList>
    </citation>
    <scope>NUCLEOTIDE SEQUENCE [LARGE SCALE GENOMIC DNA]</scope>
    <source>
        <strain evidence="2 3">DSM 15597</strain>
    </source>
</reference>
<dbReference type="InterPro" id="IPR034660">
    <property type="entry name" value="DinB/YfiT-like"/>
</dbReference>
<keyword evidence="3" id="KW-1185">Reference proteome</keyword>
<dbReference type="EMBL" id="PDJC01000001">
    <property type="protein sequence ID" value="PFG18032.1"/>
    <property type="molecule type" value="Genomic_DNA"/>
</dbReference>